<accession>A0ABV7ZVR5</accession>
<dbReference type="EMBL" id="JBHRYR010000002">
    <property type="protein sequence ID" value="MFC3852231.1"/>
    <property type="molecule type" value="Genomic_DNA"/>
</dbReference>
<dbReference type="PROSITE" id="PS50883">
    <property type="entry name" value="EAL"/>
    <property type="match status" value="1"/>
</dbReference>
<dbReference type="InterPro" id="IPR029787">
    <property type="entry name" value="Nucleotide_cyclase"/>
</dbReference>
<evidence type="ECO:0000259" key="4">
    <source>
        <dbReference type="PROSITE" id="PS50887"/>
    </source>
</evidence>
<dbReference type="InterPro" id="IPR000014">
    <property type="entry name" value="PAS"/>
</dbReference>
<dbReference type="CDD" id="cd01949">
    <property type="entry name" value="GGDEF"/>
    <property type="match status" value="1"/>
</dbReference>
<dbReference type="InterPro" id="IPR052155">
    <property type="entry name" value="Biofilm_reg_signaling"/>
</dbReference>
<dbReference type="NCBIfam" id="TIGR00254">
    <property type="entry name" value="GGDEF"/>
    <property type="match status" value="1"/>
</dbReference>
<dbReference type="PROSITE" id="PS50113">
    <property type="entry name" value="PAC"/>
    <property type="match status" value="1"/>
</dbReference>
<keyword evidence="6" id="KW-1185">Reference proteome</keyword>
<reference evidence="6" key="1">
    <citation type="journal article" date="2019" name="Int. J. Syst. Evol. Microbiol.">
        <title>The Global Catalogue of Microorganisms (GCM) 10K type strain sequencing project: providing services to taxonomists for standard genome sequencing and annotation.</title>
        <authorList>
            <consortium name="The Broad Institute Genomics Platform"/>
            <consortium name="The Broad Institute Genome Sequencing Center for Infectious Disease"/>
            <person name="Wu L."/>
            <person name="Ma J."/>
        </authorList>
    </citation>
    <scope>NUCLEOTIDE SEQUENCE [LARGE SCALE GENOMIC DNA]</scope>
    <source>
        <strain evidence="6">IBRC 10765</strain>
    </source>
</reference>
<keyword evidence="1" id="KW-0812">Transmembrane</keyword>
<evidence type="ECO:0000313" key="5">
    <source>
        <dbReference type="EMBL" id="MFC3852231.1"/>
    </source>
</evidence>
<organism evidence="5 6">
    <name type="scientific">Saccharospirillum mangrovi</name>
    <dbReference type="NCBI Taxonomy" id="2161747"/>
    <lineage>
        <taxon>Bacteria</taxon>
        <taxon>Pseudomonadati</taxon>
        <taxon>Pseudomonadota</taxon>
        <taxon>Gammaproteobacteria</taxon>
        <taxon>Oceanospirillales</taxon>
        <taxon>Saccharospirillaceae</taxon>
        <taxon>Saccharospirillum</taxon>
    </lineage>
</organism>
<name>A0ABV7ZVR5_9GAMM</name>
<protein>
    <submittedName>
        <fullName evidence="5">Bifunctional diguanylate cyclase/phosphodiesterase</fullName>
    </submittedName>
</protein>
<dbReference type="Gene3D" id="3.30.450.20">
    <property type="entry name" value="PAS domain"/>
    <property type="match status" value="1"/>
</dbReference>
<dbReference type="Pfam" id="PF00563">
    <property type="entry name" value="EAL"/>
    <property type="match status" value="1"/>
</dbReference>
<evidence type="ECO:0000259" key="3">
    <source>
        <dbReference type="PROSITE" id="PS50883"/>
    </source>
</evidence>
<evidence type="ECO:0000313" key="6">
    <source>
        <dbReference type="Proteomes" id="UP001595617"/>
    </source>
</evidence>
<dbReference type="SMART" id="SM00091">
    <property type="entry name" value="PAS"/>
    <property type="match status" value="1"/>
</dbReference>
<dbReference type="Proteomes" id="UP001595617">
    <property type="component" value="Unassembled WGS sequence"/>
</dbReference>
<dbReference type="InterPro" id="IPR013656">
    <property type="entry name" value="PAS_4"/>
</dbReference>
<evidence type="ECO:0000259" key="2">
    <source>
        <dbReference type="PROSITE" id="PS50113"/>
    </source>
</evidence>
<keyword evidence="1" id="KW-0472">Membrane</keyword>
<dbReference type="InterPro" id="IPR043128">
    <property type="entry name" value="Rev_trsase/Diguanyl_cyclase"/>
</dbReference>
<dbReference type="Gene3D" id="3.30.70.270">
    <property type="match status" value="1"/>
</dbReference>
<evidence type="ECO:0000256" key="1">
    <source>
        <dbReference type="SAM" id="Phobius"/>
    </source>
</evidence>
<comment type="caution">
    <text evidence="5">The sequence shown here is derived from an EMBL/GenBank/DDBJ whole genome shotgun (WGS) entry which is preliminary data.</text>
</comment>
<dbReference type="InterPro" id="IPR001633">
    <property type="entry name" value="EAL_dom"/>
</dbReference>
<dbReference type="SMART" id="SM00267">
    <property type="entry name" value="GGDEF"/>
    <property type="match status" value="1"/>
</dbReference>
<dbReference type="NCBIfam" id="TIGR00229">
    <property type="entry name" value="sensory_box"/>
    <property type="match status" value="1"/>
</dbReference>
<sequence>MKYLLLMRLSLLFLLLGTGGLLVLWSLHHDTHLTDALITVAILLVIVGSFLLILALRAVQKQREDDNEQLRLLRSLIDSIPDLIWIKNKASEFVLVNKQFTRAFKKPFQFFLGKTDFDFSPPDQANKYYQDDLRVMRERETLVTEEPVTGADGNVAWSETTKAPLLSQQGEVIGSIGIARNVTARKEAQERLAFLAAHDELTQLPNRRTFEQNLALRLRRLNTDETAAVLYIDLDNFKFVNDSLGHLKGDIVLQEIAERLLHSNQGAQLFGRIGGDELIAACIGKDAHLHAEQIANDLMALIHQPVNIDQSAYQFTSSIGVALYPEHAHNVSGLLQCADIALLQAKRRGKGRVFVYNRSFDGLAQSELTMHHDIRRALDQREFVIHYQPQYDVTGRLLVGLEALVRWQHPTEGLLFPDHFIPYAERSFLIEPIDRYVFGACCEQIRHWLDAGLVVPPVSINVSSVDLETNGFIEHILAEIERWRVPRGLIEIELTERLFLLAGEQISALLAQFKSAGIPIAIDDFGTGYSNLGYLVTYPINQLKIDRLFIRQLHTSKAHRIITEALVRLAHDLGLDLIAEGVETDEERALLESFGCPKIQGYLFNKPMSLESTTQLLRDQVHTFAPL</sequence>
<dbReference type="Pfam" id="PF08448">
    <property type="entry name" value="PAS_4"/>
    <property type="match status" value="1"/>
</dbReference>
<feature type="domain" description="EAL" evidence="3">
    <location>
        <begin position="367"/>
        <end position="621"/>
    </location>
</feature>
<dbReference type="SUPFAM" id="SSF141868">
    <property type="entry name" value="EAL domain-like"/>
    <property type="match status" value="1"/>
</dbReference>
<dbReference type="InterPro" id="IPR000700">
    <property type="entry name" value="PAS-assoc_C"/>
</dbReference>
<dbReference type="InterPro" id="IPR035919">
    <property type="entry name" value="EAL_sf"/>
</dbReference>
<dbReference type="Gene3D" id="3.20.20.450">
    <property type="entry name" value="EAL domain"/>
    <property type="match status" value="1"/>
</dbReference>
<feature type="domain" description="PAC" evidence="2">
    <location>
        <begin position="137"/>
        <end position="194"/>
    </location>
</feature>
<gene>
    <name evidence="5" type="ORF">ACFOOG_05220</name>
</gene>
<dbReference type="RefSeq" id="WP_380694154.1">
    <property type="nucleotide sequence ID" value="NZ_JBHRYR010000002.1"/>
</dbReference>
<proteinExistence type="predicted"/>
<feature type="transmembrane region" description="Helical" evidence="1">
    <location>
        <begin position="36"/>
        <end position="56"/>
    </location>
</feature>
<dbReference type="InterPro" id="IPR035965">
    <property type="entry name" value="PAS-like_dom_sf"/>
</dbReference>
<dbReference type="PANTHER" id="PTHR44757">
    <property type="entry name" value="DIGUANYLATE CYCLASE DGCP"/>
    <property type="match status" value="1"/>
</dbReference>
<dbReference type="CDD" id="cd01948">
    <property type="entry name" value="EAL"/>
    <property type="match status" value="1"/>
</dbReference>
<dbReference type="SUPFAM" id="SSF55785">
    <property type="entry name" value="PYP-like sensor domain (PAS domain)"/>
    <property type="match status" value="1"/>
</dbReference>
<dbReference type="PANTHER" id="PTHR44757:SF2">
    <property type="entry name" value="BIOFILM ARCHITECTURE MAINTENANCE PROTEIN MBAA"/>
    <property type="match status" value="1"/>
</dbReference>
<feature type="domain" description="GGDEF" evidence="4">
    <location>
        <begin position="225"/>
        <end position="358"/>
    </location>
</feature>
<dbReference type="PROSITE" id="PS50887">
    <property type="entry name" value="GGDEF"/>
    <property type="match status" value="1"/>
</dbReference>
<keyword evidence="1" id="KW-1133">Transmembrane helix</keyword>
<dbReference type="InterPro" id="IPR000160">
    <property type="entry name" value="GGDEF_dom"/>
</dbReference>
<dbReference type="SMART" id="SM00052">
    <property type="entry name" value="EAL"/>
    <property type="match status" value="1"/>
</dbReference>
<dbReference type="CDD" id="cd00130">
    <property type="entry name" value="PAS"/>
    <property type="match status" value="1"/>
</dbReference>
<dbReference type="Pfam" id="PF00990">
    <property type="entry name" value="GGDEF"/>
    <property type="match status" value="1"/>
</dbReference>
<dbReference type="SUPFAM" id="SSF55073">
    <property type="entry name" value="Nucleotide cyclase"/>
    <property type="match status" value="1"/>
</dbReference>